<comment type="caution">
    <text evidence="2">The sequence shown here is derived from an EMBL/GenBank/DDBJ whole genome shotgun (WGS) entry which is preliminary data.</text>
</comment>
<evidence type="ECO:0000313" key="2">
    <source>
        <dbReference type="EMBL" id="EJZ64697.1"/>
    </source>
</evidence>
<dbReference type="InterPro" id="IPR024385">
    <property type="entry name" value="DUF3854"/>
</dbReference>
<proteinExistence type="predicted"/>
<dbReference type="OrthoDB" id="840343at2"/>
<dbReference type="AlphaFoldDB" id="K0WZW4"/>
<dbReference type="InterPro" id="IPR036977">
    <property type="entry name" value="DNA_primase_Znf_CHC2"/>
</dbReference>
<dbReference type="GO" id="GO:0003677">
    <property type="term" value="F:DNA binding"/>
    <property type="evidence" value="ECO:0007669"/>
    <property type="project" value="InterPro"/>
</dbReference>
<evidence type="ECO:0000259" key="1">
    <source>
        <dbReference type="Pfam" id="PF12965"/>
    </source>
</evidence>
<gene>
    <name evidence="2" type="ORF">HMPREF9448_01179</name>
</gene>
<dbReference type="EMBL" id="ADLE01000008">
    <property type="protein sequence ID" value="EJZ64697.1"/>
    <property type="molecule type" value="Genomic_DNA"/>
</dbReference>
<dbReference type="Pfam" id="PF12965">
    <property type="entry name" value="DUF3854"/>
    <property type="match status" value="1"/>
</dbReference>
<organism evidence="2 3">
    <name type="scientific">Barnesiella intestinihominis YIT 11860</name>
    <dbReference type="NCBI Taxonomy" id="742726"/>
    <lineage>
        <taxon>Bacteria</taxon>
        <taxon>Pseudomonadati</taxon>
        <taxon>Bacteroidota</taxon>
        <taxon>Bacteroidia</taxon>
        <taxon>Bacteroidales</taxon>
        <taxon>Barnesiellaceae</taxon>
        <taxon>Barnesiella</taxon>
    </lineage>
</organism>
<dbReference type="GO" id="GO:0008270">
    <property type="term" value="F:zinc ion binding"/>
    <property type="evidence" value="ECO:0007669"/>
    <property type="project" value="InterPro"/>
</dbReference>
<feature type="domain" description="DUF3854" evidence="1">
    <location>
        <begin position="246"/>
        <end position="370"/>
    </location>
</feature>
<dbReference type="GeneID" id="77848472"/>
<dbReference type="GO" id="GO:0006260">
    <property type="term" value="P:DNA replication"/>
    <property type="evidence" value="ECO:0007669"/>
    <property type="project" value="InterPro"/>
</dbReference>
<dbReference type="eggNOG" id="COG0358">
    <property type="taxonomic scope" value="Bacteria"/>
</dbReference>
<dbReference type="Proteomes" id="UP000006044">
    <property type="component" value="Unassembled WGS sequence"/>
</dbReference>
<dbReference type="RefSeq" id="WP_008861665.1">
    <property type="nucleotide sequence ID" value="NZ_CAXSNY010000001.1"/>
</dbReference>
<reference evidence="2 3" key="1">
    <citation type="submission" date="2012-08" db="EMBL/GenBank/DDBJ databases">
        <title>The Genome Sequence of Barnesiella intestinihominis YIT 11860.</title>
        <authorList>
            <consortium name="The Broad Institute Genome Sequencing Platform"/>
            <person name="Earl A."/>
            <person name="Ward D."/>
            <person name="Feldgarden M."/>
            <person name="Gevers D."/>
            <person name="Morotomi M."/>
            <person name="Walker B."/>
            <person name="Young S.K."/>
            <person name="Zeng Q."/>
            <person name="Gargeya S."/>
            <person name="Fitzgerald M."/>
            <person name="Haas B."/>
            <person name="Abouelleil A."/>
            <person name="Alvarado L."/>
            <person name="Arachchi H.M."/>
            <person name="Berlin A.M."/>
            <person name="Chapman S.B."/>
            <person name="Goldberg J."/>
            <person name="Griggs A."/>
            <person name="Gujja S."/>
            <person name="Hansen M."/>
            <person name="Howarth C."/>
            <person name="Imamovic A."/>
            <person name="Larimer J."/>
            <person name="McCowen C."/>
            <person name="Montmayeur A."/>
            <person name="Murphy C."/>
            <person name="Neiman D."/>
            <person name="Pearson M."/>
            <person name="Priest M."/>
            <person name="Roberts A."/>
            <person name="Saif S."/>
            <person name="Shea T."/>
            <person name="Sisk P."/>
            <person name="Sykes S."/>
            <person name="Wortman J."/>
            <person name="Nusbaum C."/>
            <person name="Birren B."/>
        </authorList>
    </citation>
    <scope>NUCLEOTIDE SEQUENCE [LARGE SCALE GENOMIC DNA]</scope>
    <source>
        <strain evidence="2 3">YIT 11860</strain>
    </source>
</reference>
<name>K0WZW4_9BACT</name>
<dbReference type="PATRIC" id="fig|742726.3.peg.1250"/>
<sequence>MKKYNKFDIDRVKSAADIRDFIPGLSGRGATQYCECPECHKSGRNKGLCVTHKTNMDIAKCFSCGFTINGAIDAVQYYDKVEFIDALQIVASRYNILLETEMEKRQRAIDRSREKVKQSFCLSQLEASGLTVKDVTAKVRLDDKSGEIYLPAFQRGGMDKYFNINKNDDEMLIYYYDLWGNPVQYATRGAAGSLKPYVRIRWSNPSLHLDKDGREIKYQTPKGAPTKFYIPQYIRERFLSETHIETLIVQEGEKKAEKACKHGIASIGIQGIYNIGNAETGLIQDLQYLVQKCTIKNVVLLMDSDWDHLHREIQIGDHVDQRPNQFAKAVIKFKQYVQTMHNIGVSVDIFFGHINDTPSHDKGIDDLLCNTLKGREEVLRKEIDTVMHTHDGKGQFLDIHKITSKTDFQIKDFWLLNDRDGFFERHKEELLQIPNFRFAKINYRIEDGKLVQASRYSSERDFWVIGANDKGKKTVDFDYIEALQFISANGFYRIHTSDLEVDQYKFVRIDDGVVHLSGPTEIRDFVYYYALQTCKDRDVITMLASRLGSLLGPDKLERITKIDDNFDNFEPHIQRMYYRNGQIQITSRGIEFGDLLGQVWSDKVIRRKFKRVPVIDKIEYDPAAGFSVFPTEEGKACEFFRFICNTSNFWNIPGHTPTDQEEREFQQHVVNKITSIGFLMCDYKYQTELKAVIAMDGQMGEVAQSNGRTGKSLVGAALAKILDQTAIDGRNTKNDDDYIYSNVTPRTRNIFIDDVKVNFDFERFFFAVTGDLAVNPKTKARFIIPNEKSPKFYITTNHAINANNRSALERITYMAFSDWYNDNHRPIDDFGHQFFADWDEDQWNLFDNFMAECCMFYFKSMAESWYRTGQGAVPPPMRDIKMRTLKQQMGEAFVQWAETYFDESANNLNERIPRKTMYDAYHSSFPDSKFGVTPSNFRTKVVLYCDFKGYHFNVSRPNKSGISFRDWIEDHPGEAFVGEADKSGGVEYFGVFSLDFAKKQPF</sequence>
<dbReference type="Gene3D" id="3.90.580.10">
    <property type="entry name" value="Zinc finger, CHC2-type domain"/>
    <property type="match status" value="1"/>
</dbReference>
<keyword evidence="3" id="KW-1185">Reference proteome</keyword>
<accession>K0WZW4</accession>
<protein>
    <recommendedName>
        <fullName evidence="1">DUF3854 domain-containing protein</fullName>
    </recommendedName>
</protein>
<dbReference type="HOGENOM" id="CLU_296244_0_0_10"/>
<dbReference type="SUPFAM" id="SSF57783">
    <property type="entry name" value="Zinc beta-ribbon"/>
    <property type="match status" value="1"/>
</dbReference>
<evidence type="ECO:0000313" key="3">
    <source>
        <dbReference type="Proteomes" id="UP000006044"/>
    </source>
</evidence>
<dbReference type="STRING" id="742726.HMPREF9448_01179"/>